<dbReference type="OrthoDB" id="345293at2759"/>
<dbReference type="EMBL" id="HG671706">
    <property type="protein sequence ID" value="CDI81575.1"/>
    <property type="molecule type" value="Genomic_DNA"/>
</dbReference>
<organism evidence="1 2">
    <name type="scientific">Eimeria acervulina</name>
    <name type="common">Coccidian parasite</name>
    <dbReference type="NCBI Taxonomy" id="5801"/>
    <lineage>
        <taxon>Eukaryota</taxon>
        <taxon>Sar</taxon>
        <taxon>Alveolata</taxon>
        <taxon>Apicomplexa</taxon>
        <taxon>Conoidasida</taxon>
        <taxon>Coccidia</taxon>
        <taxon>Eucoccidiorida</taxon>
        <taxon>Eimeriorina</taxon>
        <taxon>Eimeriidae</taxon>
        <taxon>Eimeria</taxon>
    </lineage>
</organism>
<keyword evidence="2" id="KW-1185">Reference proteome</keyword>
<dbReference type="VEuPathDB" id="ToxoDB:EAH_00022520"/>
<gene>
    <name evidence="1" type="ORF">EAH_00022520</name>
</gene>
<reference evidence="1" key="1">
    <citation type="submission" date="2013-10" db="EMBL/GenBank/DDBJ databases">
        <title>Genomic analysis of the causative agents of coccidiosis in chickens.</title>
        <authorList>
            <person name="Reid A.J."/>
            <person name="Blake D."/>
            <person name="Billington K."/>
            <person name="Browne H."/>
            <person name="Dunn M."/>
            <person name="Hung S."/>
            <person name="Kawahara F."/>
            <person name="Miranda-Saavedra D."/>
            <person name="Mourier T."/>
            <person name="Nagra H."/>
            <person name="Otto T.D."/>
            <person name="Rawlings N."/>
            <person name="Sanchez A."/>
            <person name="Sanders M."/>
            <person name="Subramaniam C."/>
            <person name="Tay Y."/>
            <person name="Dear P."/>
            <person name="Doerig C."/>
            <person name="Gruber A."/>
            <person name="Parkinson J."/>
            <person name="Shirley M."/>
            <person name="Wan K.L."/>
            <person name="Berriman M."/>
            <person name="Tomley F."/>
            <person name="Pain A."/>
        </authorList>
    </citation>
    <scope>NUCLEOTIDE SEQUENCE [LARGE SCALE GENOMIC DNA]</scope>
    <source>
        <strain evidence="1">Houghton</strain>
    </source>
</reference>
<sequence length="941" mass="101218">MRISCLQGTTPNYAPARPAVPVILIDRVQTPHYYTAPWDDNPMRYIGPILEGGHPEDQMVFAFANSNECVVTRQMLQGLASWVELARFCSATFEGTRPTQIVGRVQVQIIMPENLKTTFMKTHHGVDPQDVFSGEPLALVLGNLLASQKPGMTLEIILEMADGSKLNFSQIPNEWKHLPAPQIPGLVRITLKTIAKPAGHYAETNAGTLAELLASLNISGSTPFSQLVGKITGEIEGPTGMKIPSTDIRIGGPTPPGAPRPHIELELFSPETIGKDGYPINFGTRVPFAHGAVPETMPVESVVKMLHNPSITVITATAGTAVPFTSKTGHLDASFGEVVTWFKDVLGIEDTQSIRITIVIDGVAYRALLSAAQLLGHTVGSLLGLGGAVDLDDSHDIVLINLVVNGTVYDESPGSPVDFAKILNIQVPGKGQAPTDYKFNITGPGGEGAQQLIPADFIRLLQEVAEMHGNPGLSLVLAFLNSLKQVSKVAPGQTIQIDTQATGSTDFKHPNAAINALLSTPAGSLPEGSYLVVFTGTGPTARKVTVPITPSDKEKTIQRMLEHLNVALSGIADVKVVSKVEDGSVDLGILGENIKLPLRFISSTDTSSIDDLLRKMGQRLGSMLQAAQVPNQRVMLHSVFTRRDGTSFSVDTPLGTTEDAQQMLSTVSLWQLVPEQAQHEHIKHVSMSIQVARTQSIPEVRPSPASGTPAGVTLPTQQTWGTLSGEPASTVPGFFIQGPGGKRTDLAEAGEKLVRVFLRENVTTKATWSRVFWGTQTPSGCVPKTEFPYYMVMSTKLGNIPVPKGRDCIVIIPLDQKDFEVGYLFHEPAVQVPTAGGRKLFHVHNMEENAVKQPLTGLIGKTVGWDVVSKIQSCLVTNPQAPFTCDDPLPVDAESDTLATLLGSSRYLLVTTKSPQGVAFVQKSPFLARIKRVQNLRQSSH</sequence>
<dbReference type="GeneID" id="25270322"/>
<protein>
    <submittedName>
        <fullName evidence="1">Uncharacterized protein</fullName>
    </submittedName>
</protein>
<dbReference type="Proteomes" id="UP000018050">
    <property type="component" value="Unassembled WGS sequence"/>
</dbReference>
<name>U6GN32_EIMAC</name>
<reference evidence="1" key="2">
    <citation type="submission" date="2013-10" db="EMBL/GenBank/DDBJ databases">
        <authorList>
            <person name="Aslett M."/>
        </authorList>
    </citation>
    <scope>NUCLEOTIDE SEQUENCE [LARGE SCALE GENOMIC DNA]</scope>
    <source>
        <strain evidence="1">Houghton</strain>
    </source>
</reference>
<accession>U6GN32</accession>
<dbReference type="RefSeq" id="XP_013248749.1">
    <property type="nucleotide sequence ID" value="XM_013393295.1"/>
</dbReference>
<proteinExistence type="predicted"/>
<evidence type="ECO:0000313" key="1">
    <source>
        <dbReference type="EMBL" id="CDI81575.1"/>
    </source>
</evidence>
<evidence type="ECO:0000313" key="2">
    <source>
        <dbReference type="Proteomes" id="UP000018050"/>
    </source>
</evidence>
<dbReference type="AlphaFoldDB" id="U6GN32"/>